<dbReference type="InterPro" id="IPR010930">
    <property type="entry name" value="Flg_bb/hook_C_dom"/>
</dbReference>
<evidence type="ECO:0000259" key="6">
    <source>
        <dbReference type="Pfam" id="PF06429"/>
    </source>
</evidence>
<organism evidence="8 9">
    <name type="scientific">Helicobacter pullorum</name>
    <dbReference type="NCBI Taxonomy" id="35818"/>
    <lineage>
        <taxon>Bacteria</taxon>
        <taxon>Pseudomonadati</taxon>
        <taxon>Campylobacterota</taxon>
        <taxon>Epsilonproteobacteria</taxon>
        <taxon>Campylobacterales</taxon>
        <taxon>Helicobacteraceae</taxon>
        <taxon>Helicobacter</taxon>
    </lineage>
</organism>
<dbReference type="NCBIfam" id="TIGR03506">
    <property type="entry name" value="FlgEFG_subfam"/>
    <property type="match status" value="1"/>
</dbReference>
<name>A0A0N0LTW8_9HELI</name>
<evidence type="ECO:0000256" key="1">
    <source>
        <dbReference type="ARBA" id="ARBA00004117"/>
    </source>
</evidence>
<dbReference type="InterPro" id="IPR037925">
    <property type="entry name" value="FlgE/F/G-like"/>
</dbReference>
<keyword evidence="3 4" id="KW-0975">Bacterial flagellum</keyword>
<dbReference type="InterPro" id="IPR053967">
    <property type="entry name" value="LlgE_F_G-like_D1"/>
</dbReference>
<evidence type="ECO:0000256" key="3">
    <source>
        <dbReference type="ARBA" id="ARBA00023143"/>
    </source>
</evidence>
<comment type="subcellular location">
    <subcellularLocation>
        <location evidence="1 4">Bacterial flagellum basal body</location>
    </subcellularLocation>
</comment>
<evidence type="ECO:0000259" key="7">
    <source>
        <dbReference type="Pfam" id="PF22692"/>
    </source>
</evidence>
<gene>
    <name evidence="8" type="ORF">HPU229334_07725</name>
</gene>
<dbReference type="PATRIC" id="fig|35818.11.peg.1527"/>
<comment type="similarity">
    <text evidence="2 4">Belongs to the flagella basal body rod proteins family.</text>
</comment>
<dbReference type="EMBL" id="JNOC01000035">
    <property type="protein sequence ID" value="KPH55699.1"/>
    <property type="molecule type" value="Genomic_DNA"/>
</dbReference>
<dbReference type="PANTHER" id="PTHR30435">
    <property type="entry name" value="FLAGELLAR PROTEIN"/>
    <property type="match status" value="1"/>
</dbReference>
<dbReference type="SUPFAM" id="SSF117143">
    <property type="entry name" value="Flagellar hook protein flgE"/>
    <property type="match status" value="1"/>
</dbReference>
<feature type="domain" description="Flagellar basal-body/hook protein C-terminal" evidence="6">
    <location>
        <begin position="226"/>
        <end position="261"/>
    </location>
</feature>
<comment type="caution">
    <text evidence="8">The sequence shown here is derived from an EMBL/GenBank/DDBJ whole genome shotgun (WGS) entry which is preliminary data.</text>
</comment>
<dbReference type="InterPro" id="IPR019776">
    <property type="entry name" value="Flagellar_basal_body_rod_CS"/>
</dbReference>
<dbReference type="Pfam" id="PF00460">
    <property type="entry name" value="Flg_bb_rod"/>
    <property type="match status" value="1"/>
</dbReference>
<dbReference type="STRING" id="35818.HPU229336_02905"/>
<dbReference type="AlphaFoldDB" id="A0A0N0LTW8"/>
<dbReference type="GO" id="GO:0009425">
    <property type="term" value="C:bacterial-type flagellum basal body"/>
    <property type="evidence" value="ECO:0007669"/>
    <property type="project" value="UniProtKB-SubCell"/>
</dbReference>
<evidence type="ECO:0000256" key="2">
    <source>
        <dbReference type="ARBA" id="ARBA00009677"/>
    </source>
</evidence>
<evidence type="ECO:0000313" key="9">
    <source>
        <dbReference type="Proteomes" id="UP000037997"/>
    </source>
</evidence>
<dbReference type="InterPro" id="IPR020013">
    <property type="entry name" value="Flagellar_FlgE/F/G"/>
</dbReference>
<dbReference type="PANTHER" id="PTHR30435:SF19">
    <property type="entry name" value="FLAGELLAR BASAL-BODY ROD PROTEIN FLGG"/>
    <property type="match status" value="1"/>
</dbReference>
<keyword evidence="8" id="KW-0282">Flagellum</keyword>
<protein>
    <submittedName>
        <fullName evidence="8">Flagellar basal body rod protein FlgG</fullName>
    </submittedName>
</protein>
<dbReference type="PROSITE" id="PS00588">
    <property type="entry name" value="FLAGELLA_BB_ROD"/>
    <property type="match status" value="1"/>
</dbReference>
<keyword evidence="8" id="KW-0969">Cilium</keyword>
<reference evidence="8 9" key="1">
    <citation type="submission" date="2014-06" db="EMBL/GenBank/DDBJ databases">
        <title>Helicobacter pullorum isolates in fresh chicken meat - phenotypic and genotypic features.</title>
        <authorList>
            <person name="Borges V."/>
            <person name="Santos A."/>
            <person name="Correia C.B."/>
            <person name="Saraiva M."/>
            <person name="Menard A."/>
            <person name="Vieira L."/>
            <person name="Sampaio D.A."/>
            <person name="Gomes J.P."/>
            <person name="Oleastro M."/>
        </authorList>
    </citation>
    <scope>NUCLEOTIDE SEQUENCE [LARGE SCALE GENOMIC DNA]</scope>
    <source>
        <strain evidence="8 9">229334/12</strain>
    </source>
</reference>
<dbReference type="Proteomes" id="UP000037997">
    <property type="component" value="Unassembled WGS sequence"/>
</dbReference>
<dbReference type="GO" id="GO:0071978">
    <property type="term" value="P:bacterial-type flagellum-dependent swarming motility"/>
    <property type="evidence" value="ECO:0007669"/>
    <property type="project" value="TreeGrafter"/>
</dbReference>
<sequence length="277" mass="31457">MQGGFYSSVGGMVTQINRLDVIANNIANANTTGFKRDDVVIGDFMRLYEQHKEFLPIEDQTKDAAKFYNRSLNRVPQIVEEFTDRSAGGVVQTENTFDFALSRENAYFMIETPEGIRFSRDGSFVLNEEGRLVNKEGYAVLPREYIESPQYIDFVDGFQVEVDSDGNIYNRSLTNEELDEALLGGNIAVVSFENPKFLQKVGDNLYKYPEERMNEMEVLERSGAVRQGFLEKSNINVVYEMTGLIETNRLVEAYSKVLKTHMDDLNTEAITRLAAKA</sequence>
<feature type="domain" description="Flagellar basal body rod protein N-terminal" evidence="5">
    <location>
        <begin position="5"/>
        <end position="35"/>
    </location>
</feature>
<dbReference type="InterPro" id="IPR001444">
    <property type="entry name" value="Flag_bb_rod_N"/>
</dbReference>
<keyword evidence="8" id="KW-0966">Cell projection</keyword>
<proteinExistence type="inferred from homology"/>
<evidence type="ECO:0000256" key="4">
    <source>
        <dbReference type="RuleBase" id="RU362116"/>
    </source>
</evidence>
<accession>A0A0N0LTW8</accession>
<feature type="domain" description="Flagellar hook protein FlgE/F/G-like D1" evidence="7">
    <location>
        <begin position="105"/>
        <end position="169"/>
    </location>
</feature>
<evidence type="ECO:0000313" key="8">
    <source>
        <dbReference type="EMBL" id="KPH55699.1"/>
    </source>
</evidence>
<dbReference type="Pfam" id="PF06429">
    <property type="entry name" value="Flg_bbr_C"/>
    <property type="match status" value="1"/>
</dbReference>
<dbReference type="Pfam" id="PF22692">
    <property type="entry name" value="LlgE_F_G_D1"/>
    <property type="match status" value="1"/>
</dbReference>
<evidence type="ECO:0000259" key="5">
    <source>
        <dbReference type="Pfam" id="PF00460"/>
    </source>
</evidence>
<dbReference type="RefSeq" id="WP_054198145.1">
    <property type="nucleotide sequence ID" value="NZ_JNOC01000035.1"/>
</dbReference>